<evidence type="ECO:0000313" key="2">
    <source>
        <dbReference type="Proteomes" id="UP000317167"/>
    </source>
</evidence>
<dbReference type="AlphaFoldDB" id="A0A552Z5N0"/>
<dbReference type="Proteomes" id="UP000317167">
    <property type="component" value="Unassembled WGS sequence"/>
</dbReference>
<protein>
    <submittedName>
        <fullName evidence="1">Uncharacterized protein</fullName>
    </submittedName>
</protein>
<organism evidence="1 2">
    <name type="scientific">Lactococcus lactis</name>
    <dbReference type="NCBI Taxonomy" id="1358"/>
    <lineage>
        <taxon>Bacteria</taxon>
        <taxon>Bacillati</taxon>
        <taxon>Bacillota</taxon>
        <taxon>Bacilli</taxon>
        <taxon>Lactobacillales</taxon>
        <taxon>Streptococcaceae</taxon>
        <taxon>Lactococcus</taxon>
    </lineage>
</organism>
<sequence length="258" mass="27514">MSHLKNNLVFSSLTILLVTGGSLGLAQSAHNKVSSQKLEAKNVNQVSNYSGDIDLLAVSQPTTPTTNNGQINSAFINRFNNAVILDSKTGQFSINQKTLPINATKLELTELDKLISQSNVSLKQTILEVPKANVVQDGNSVVIGDSPKTAEQIAKGTSVQAVSLFHEGSNYVHSYWWGKRVGVSRTTVRKVSTNITKGGQALGATLFFIPAPQVKAVGAAIGAASTILGYGMSYFPGGLVFNTTPNYLGSQVWDVQFQ</sequence>
<reference evidence="1 2" key="1">
    <citation type="submission" date="2019-07" db="EMBL/GenBank/DDBJ databases">
        <title>Draft genome of 7 Lactococcus lactis strains isolated from an artisanal cheese production.</title>
        <authorList>
            <person name="Biolcati F."/>
            <person name="Bottero M.T."/>
            <person name="Dalmasso A."/>
            <person name="Mcauliffe O."/>
        </authorList>
    </citation>
    <scope>NUCLEOTIDE SEQUENCE [LARGE SCALE GENOMIC DNA]</scope>
    <source>
        <strain evidence="1 2">MRS45.2</strain>
    </source>
</reference>
<proteinExistence type="predicted"/>
<accession>A0A552Z5N0</accession>
<comment type="caution">
    <text evidence="1">The sequence shown here is derived from an EMBL/GenBank/DDBJ whole genome shotgun (WGS) entry which is preliminary data.</text>
</comment>
<evidence type="ECO:0000313" key="1">
    <source>
        <dbReference type="EMBL" id="TRW74747.1"/>
    </source>
</evidence>
<name>A0A552Z5N0_9LACT</name>
<gene>
    <name evidence="1" type="ORF">FNJ53_02755</name>
</gene>
<dbReference type="RefSeq" id="WP_143458779.1">
    <property type="nucleotide sequence ID" value="NZ_JAKIVG010000001.1"/>
</dbReference>
<dbReference type="EMBL" id="VJWV01000002">
    <property type="protein sequence ID" value="TRW74747.1"/>
    <property type="molecule type" value="Genomic_DNA"/>
</dbReference>